<dbReference type="Proteomes" id="UP000029981">
    <property type="component" value="Chromosome 1"/>
</dbReference>
<proteinExistence type="inferred from homology"/>
<evidence type="ECO:0000256" key="1">
    <source>
        <dbReference type="ARBA" id="ARBA00006010"/>
    </source>
</evidence>
<dbReference type="eggNOG" id="ENOG502S1NG">
    <property type="taxonomic scope" value="Eukaryota"/>
</dbReference>
<keyword evidence="5" id="KW-1185">Reference proteome</keyword>
<reference evidence="4 5" key="1">
    <citation type="journal article" date="2009" name="Nat. Genet.">
        <title>The genome of the cucumber, Cucumis sativus L.</title>
        <authorList>
            <person name="Huang S."/>
            <person name="Li R."/>
            <person name="Zhang Z."/>
            <person name="Li L."/>
            <person name="Gu X."/>
            <person name="Fan W."/>
            <person name="Lucas W.J."/>
            <person name="Wang X."/>
            <person name="Xie B."/>
            <person name="Ni P."/>
            <person name="Ren Y."/>
            <person name="Zhu H."/>
            <person name="Li J."/>
            <person name="Lin K."/>
            <person name="Jin W."/>
            <person name="Fei Z."/>
            <person name="Li G."/>
            <person name="Staub J."/>
            <person name="Kilian A."/>
            <person name="van der Vossen E.A."/>
            <person name="Wu Y."/>
            <person name="Guo J."/>
            <person name="He J."/>
            <person name="Jia Z."/>
            <person name="Ren Y."/>
            <person name="Tian G."/>
            <person name="Lu Y."/>
            <person name="Ruan J."/>
            <person name="Qian W."/>
            <person name="Wang M."/>
            <person name="Huang Q."/>
            <person name="Li B."/>
            <person name="Xuan Z."/>
            <person name="Cao J."/>
            <person name="Asan"/>
            <person name="Wu Z."/>
            <person name="Zhang J."/>
            <person name="Cai Q."/>
            <person name="Bai Y."/>
            <person name="Zhao B."/>
            <person name="Han Y."/>
            <person name="Li Y."/>
            <person name="Li X."/>
            <person name="Wang S."/>
            <person name="Shi Q."/>
            <person name="Liu S."/>
            <person name="Cho W.K."/>
            <person name="Kim J.Y."/>
            <person name="Xu Y."/>
            <person name="Heller-Uszynska K."/>
            <person name="Miao H."/>
            <person name="Cheng Z."/>
            <person name="Zhang S."/>
            <person name="Wu J."/>
            <person name="Yang Y."/>
            <person name="Kang H."/>
            <person name="Li M."/>
            <person name="Liang H."/>
            <person name="Ren X."/>
            <person name="Shi Z."/>
            <person name="Wen M."/>
            <person name="Jian M."/>
            <person name="Yang H."/>
            <person name="Zhang G."/>
            <person name="Yang Z."/>
            <person name="Chen R."/>
            <person name="Liu S."/>
            <person name="Li J."/>
            <person name="Ma L."/>
            <person name="Liu H."/>
            <person name="Zhou Y."/>
            <person name="Zhao J."/>
            <person name="Fang X."/>
            <person name="Li G."/>
            <person name="Fang L."/>
            <person name="Li Y."/>
            <person name="Liu D."/>
            <person name="Zheng H."/>
            <person name="Zhang Y."/>
            <person name="Qin N."/>
            <person name="Li Z."/>
            <person name="Yang G."/>
            <person name="Yang S."/>
            <person name="Bolund L."/>
            <person name="Kristiansen K."/>
            <person name="Zheng H."/>
            <person name="Li S."/>
            <person name="Zhang X."/>
            <person name="Yang H."/>
            <person name="Wang J."/>
            <person name="Sun R."/>
            <person name="Zhang B."/>
            <person name="Jiang S."/>
            <person name="Wang J."/>
            <person name="Du Y."/>
            <person name="Li S."/>
        </authorList>
    </citation>
    <scope>NUCLEOTIDE SEQUENCE [LARGE SCALE GENOMIC DNA]</scope>
    <source>
        <strain evidence="5">cv. 9930</strain>
    </source>
</reference>
<dbReference type="PANTHER" id="PTHR33227:SF21">
    <property type="entry name" value="F12F1.21 PROTEIN"/>
    <property type="match status" value="1"/>
</dbReference>
<organism evidence="4 5">
    <name type="scientific">Cucumis sativus</name>
    <name type="common">Cucumber</name>
    <dbReference type="NCBI Taxonomy" id="3659"/>
    <lineage>
        <taxon>Eukaryota</taxon>
        <taxon>Viridiplantae</taxon>
        <taxon>Streptophyta</taxon>
        <taxon>Embryophyta</taxon>
        <taxon>Tracheophyta</taxon>
        <taxon>Spermatophyta</taxon>
        <taxon>Magnoliopsida</taxon>
        <taxon>eudicotyledons</taxon>
        <taxon>Gunneridae</taxon>
        <taxon>Pentapetalae</taxon>
        <taxon>rosids</taxon>
        <taxon>fabids</taxon>
        <taxon>Cucurbitales</taxon>
        <taxon>Cucurbitaceae</taxon>
        <taxon>Benincaseae</taxon>
        <taxon>Cucumis</taxon>
    </lineage>
</organism>
<dbReference type="Pfam" id="PF04885">
    <property type="entry name" value="Stig1"/>
    <property type="match status" value="1"/>
</dbReference>
<evidence type="ECO:0000313" key="5">
    <source>
        <dbReference type="Proteomes" id="UP000029981"/>
    </source>
</evidence>
<feature type="chain" id="PRO_5001973218" description="Stigma-specific Stig1 family protein" evidence="3">
    <location>
        <begin position="24"/>
        <end position="157"/>
    </location>
</feature>
<reference evidence="4 5" key="2">
    <citation type="journal article" date="2009" name="PLoS ONE">
        <title>An integrated genetic and cytogenetic map of the cucumber genome.</title>
        <authorList>
            <person name="Ren Y."/>
            <person name="Zhang Z."/>
            <person name="Liu J."/>
            <person name="Staub J.E."/>
            <person name="Han Y."/>
            <person name="Cheng Z."/>
            <person name="Li X."/>
            <person name="Lu J."/>
            <person name="Miao H."/>
            <person name="Kang H."/>
            <person name="Xie B."/>
            <person name="Gu X."/>
            <person name="Wang X."/>
            <person name="Du Y."/>
            <person name="Jin W."/>
            <person name="Huang S."/>
        </authorList>
    </citation>
    <scope>NUCLEOTIDE SEQUENCE [LARGE SCALE GENOMIC DNA]</scope>
    <source>
        <strain evidence="5">cv. 9930</strain>
    </source>
</reference>
<accession>A0A0A0LWX5</accession>
<dbReference type="PANTHER" id="PTHR33227">
    <property type="entry name" value="STIGMA-SPECIFIC STIG1-LIKE PROTEIN 3"/>
    <property type="match status" value="1"/>
</dbReference>
<evidence type="ECO:0008006" key="6">
    <source>
        <dbReference type="Google" id="ProtNLM"/>
    </source>
</evidence>
<feature type="signal peptide" evidence="3">
    <location>
        <begin position="1"/>
        <end position="23"/>
    </location>
</feature>
<dbReference type="InterPro" id="IPR006969">
    <property type="entry name" value="Stig-like"/>
</dbReference>
<evidence type="ECO:0000256" key="3">
    <source>
        <dbReference type="SAM" id="SignalP"/>
    </source>
</evidence>
<dbReference type="STRING" id="3659.A0A0A0LWX5"/>
<dbReference type="EMBL" id="CM002922">
    <property type="protein sequence ID" value="KGN64481.1"/>
    <property type="molecule type" value="Genomic_DNA"/>
</dbReference>
<reference evidence="4 5" key="3">
    <citation type="journal article" date="2010" name="BMC Genomics">
        <title>Transcriptome sequencing and comparative analysis of cucumber flowers with different sex types.</title>
        <authorList>
            <person name="Guo S."/>
            <person name="Zheng Y."/>
            <person name="Joung J.G."/>
            <person name="Liu S."/>
            <person name="Zhang Z."/>
            <person name="Crasta O.R."/>
            <person name="Sobral B.W."/>
            <person name="Xu Y."/>
            <person name="Huang S."/>
            <person name="Fei Z."/>
        </authorList>
    </citation>
    <scope>NUCLEOTIDE SEQUENCE [LARGE SCALE GENOMIC DNA]</scope>
    <source>
        <strain evidence="5">cv. 9930</strain>
    </source>
</reference>
<name>A0A0A0LWX5_CUCSA</name>
<dbReference type="KEGG" id="csv:101214260"/>
<dbReference type="OMA" id="FTESCCK"/>
<reference evidence="4 5" key="4">
    <citation type="journal article" date="2011" name="BMC Genomics">
        <title>RNA-Seq improves annotation of protein-coding genes in the cucumber genome.</title>
        <authorList>
            <person name="Li Z."/>
            <person name="Zhang Z."/>
            <person name="Yan P."/>
            <person name="Huang S."/>
            <person name="Fei Z."/>
            <person name="Lin K."/>
        </authorList>
    </citation>
    <scope>NUCLEOTIDE SEQUENCE [LARGE SCALE GENOMIC DNA]</scope>
    <source>
        <strain evidence="5">cv. 9930</strain>
    </source>
</reference>
<sequence length="157" mass="17458">MKIVKLFLFLVLAIIFSHYASHAAEVETNSKENATNLSDDEVSNHLASIEDEDSPLGLARRLLFPFQSLQKGLLTCNKYPRVCRRKGSAGPDCCKKKCVNVERDRNNCGRCGKKCKYSKICCKGKCVNPLFNRKHCGGCNIECSKGSFCVYGMCGYA</sequence>
<gene>
    <name evidence="4" type="ORF">Csa_1G058155</name>
</gene>
<comment type="similarity">
    <text evidence="1">Belongs to the STIG1 family.</text>
</comment>
<dbReference type="Gramene" id="KGN64481">
    <property type="protein sequence ID" value="KGN64481"/>
    <property type="gene ID" value="Csa_1G058155"/>
</dbReference>
<protein>
    <recommendedName>
        <fullName evidence="6">Stigma-specific Stig1 family protein</fullName>
    </recommendedName>
</protein>
<dbReference type="OrthoDB" id="5421723at2759"/>
<dbReference type="AlphaFoldDB" id="A0A0A0LWX5"/>
<evidence type="ECO:0000256" key="2">
    <source>
        <dbReference type="ARBA" id="ARBA00022729"/>
    </source>
</evidence>
<keyword evidence="2 3" id="KW-0732">Signal</keyword>
<evidence type="ECO:0000313" key="4">
    <source>
        <dbReference type="EMBL" id="KGN64481.1"/>
    </source>
</evidence>